<comment type="subcellular location">
    <subcellularLocation>
        <location evidence="1">Membrane</location>
        <topology evidence="1">Multi-pass membrane protein</topology>
    </subcellularLocation>
</comment>
<accession>A0A3M8TP41</accession>
<dbReference type="SUPFAM" id="SSF81338">
    <property type="entry name" value="Aquaporin-like"/>
    <property type="match status" value="1"/>
</dbReference>
<feature type="transmembrane region" description="Helical" evidence="8">
    <location>
        <begin position="56"/>
        <end position="78"/>
    </location>
</feature>
<dbReference type="Gene3D" id="1.20.1080.10">
    <property type="entry name" value="Glycerol uptake facilitator protein"/>
    <property type="match status" value="1"/>
</dbReference>
<dbReference type="PROSITE" id="PS51257">
    <property type="entry name" value="PROKAR_LIPOPROTEIN"/>
    <property type="match status" value="1"/>
</dbReference>
<keyword evidence="3 7" id="KW-0813">Transport</keyword>
<dbReference type="InterPro" id="IPR023271">
    <property type="entry name" value="Aquaporin-like"/>
</dbReference>
<dbReference type="CDD" id="cd00333">
    <property type="entry name" value="MIP"/>
    <property type="match status" value="1"/>
</dbReference>
<feature type="transmembrane region" description="Helical" evidence="8">
    <location>
        <begin position="99"/>
        <end position="121"/>
    </location>
</feature>
<protein>
    <submittedName>
        <fullName evidence="9">Aquaporin family protein</fullName>
    </submittedName>
</protein>
<dbReference type="NCBIfam" id="TIGR00861">
    <property type="entry name" value="MIP"/>
    <property type="match status" value="1"/>
</dbReference>
<evidence type="ECO:0000256" key="7">
    <source>
        <dbReference type="RuleBase" id="RU000477"/>
    </source>
</evidence>
<dbReference type="PANTHER" id="PTHR43829:SF9">
    <property type="entry name" value="AQUAPORIN-9"/>
    <property type="match status" value="1"/>
</dbReference>
<dbReference type="InterPro" id="IPR050363">
    <property type="entry name" value="MIP/Aquaporin"/>
</dbReference>
<evidence type="ECO:0000256" key="6">
    <source>
        <dbReference type="ARBA" id="ARBA00023136"/>
    </source>
</evidence>
<feature type="transmembrane region" description="Helical" evidence="8">
    <location>
        <begin position="161"/>
        <end position="179"/>
    </location>
</feature>
<comment type="caution">
    <text evidence="9">The sequence shown here is derived from an EMBL/GenBank/DDBJ whole genome shotgun (WGS) entry which is preliminary data.</text>
</comment>
<evidence type="ECO:0000256" key="4">
    <source>
        <dbReference type="ARBA" id="ARBA00022692"/>
    </source>
</evidence>
<organism evidence="9 10">
    <name type="scientific">Streptomyces botrytidirepellens</name>
    <dbReference type="NCBI Taxonomy" id="2486417"/>
    <lineage>
        <taxon>Bacteria</taxon>
        <taxon>Bacillati</taxon>
        <taxon>Actinomycetota</taxon>
        <taxon>Actinomycetes</taxon>
        <taxon>Kitasatosporales</taxon>
        <taxon>Streptomycetaceae</taxon>
        <taxon>Streptomyces</taxon>
    </lineage>
</organism>
<dbReference type="PROSITE" id="PS00221">
    <property type="entry name" value="MIP"/>
    <property type="match status" value="1"/>
</dbReference>
<keyword evidence="6 8" id="KW-0472">Membrane</keyword>
<dbReference type="GO" id="GO:0005886">
    <property type="term" value="C:plasma membrane"/>
    <property type="evidence" value="ECO:0007669"/>
    <property type="project" value="TreeGrafter"/>
</dbReference>
<sequence length="285" mass="29925">MADEKDTGTRGGMLGELCAEFAGTMILILFGCGVVAQVVAGGALTKPVGALGDHDSISWAWGLGVTLGVYVAARLSGAHINPAVTLSLAAFKGFPWRKVLPYVTAQTLGAFVAALLVRWNYTEVLAGADPKHTFKTQFVFSTLPGNGSLPVSEWGALRDQIIGTAILVLLIFALTDLLNDPPQANLAPFIIGLIVVGIGMAWGADAGYAINPARDFGPRLASFITGYDTAWRDQYGNLYFWVPIVGPLVGGLVGAALYKVLISRFLPAAGPREVGRTPAPEGPES</sequence>
<dbReference type="Proteomes" id="UP000275401">
    <property type="component" value="Unassembled WGS sequence"/>
</dbReference>
<dbReference type="InterPro" id="IPR000425">
    <property type="entry name" value="MIP"/>
</dbReference>
<reference evidence="9 10" key="1">
    <citation type="submission" date="2018-11" db="EMBL/GenBank/DDBJ databases">
        <title>The Potential of Streptomyces as Biocontrol Agents against the Tomato grey mould, Botrytis cinerea (Gray mold) Frontiers in Microbiology.</title>
        <authorList>
            <person name="Li D."/>
        </authorList>
    </citation>
    <scope>NUCLEOTIDE SEQUENCE [LARGE SCALE GENOMIC DNA]</scope>
    <source>
        <strain evidence="9 10">NEAU-LD23</strain>
    </source>
</reference>
<dbReference type="PRINTS" id="PR00783">
    <property type="entry name" value="MINTRINSICP"/>
</dbReference>
<evidence type="ECO:0000256" key="5">
    <source>
        <dbReference type="ARBA" id="ARBA00022989"/>
    </source>
</evidence>
<dbReference type="GO" id="GO:0015254">
    <property type="term" value="F:glycerol channel activity"/>
    <property type="evidence" value="ECO:0007669"/>
    <property type="project" value="TreeGrafter"/>
</dbReference>
<dbReference type="RefSeq" id="WP_123106960.1">
    <property type="nucleotide sequence ID" value="NZ_RIBZ01000773.1"/>
</dbReference>
<keyword evidence="4 7" id="KW-0812">Transmembrane</keyword>
<comment type="similarity">
    <text evidence="2 7">Belongs to the MIP/aquaporin (TC 1.A.8) family.</text>
</comment>
<feature type="transmembrane region" description="Helical" evidence="8">
    <location>
        <begin position="238"/>
        <end position="258"/>
    </location>
</feature>
<proteinExistence type="inferred from homology"/>
<evidence type="ECO:0000256" key="3">
    <source>
        <dbReference type="ARBA" id="ARBA00022448"/>
    </source>
</evidence>
<keyword evidence="5 8" id="KW-1133">Transmembrane helix</keyword>
<evidence type="ECO:0000313" key="10">
    <source>
        <dbReference type="Proteomes" id="UP000275401"/>
    </source>
</evidence>
<dbReference type="InterPro" id="IPR022357">
    <property type="entry name" value="MIP_CS"/>
</dbReference>
<dbReference type="Pfam" id="PF00230">
    <property type="entry name" value="MIP"/>
    <property type="match status" value="1"/>
</dbReference>
<name>A0A3M8TP41_9ACTN</name>
<dbReference type="EMBL" id="RIBZ01000773">
    <property type="protein sequence ID" value="RNF92890.1"/>
    <property type="molecule type" value="Genomic_DNA"/>
</dbReference>
<evidence type="ECO:0000256" key="2">
    <source>
        <dbReference type="ARBA" id="ARBA00006175"/>
    </source>
</evidence>
<feature type="transmembrane region" description="Helical" evidence="8">
    <location>
        <begin position="186"/>
        <end position="204"/>
    </location>
</feature>
<gene>
    <name evidence="9" type="ORF">EEJ42_39410</name>
</gene>
<feature type="transmembrane region" description="Helical" evidence="8">
    <location>
        <begin position="21"/>
        <end position="44"/>
    </location>
</feature>
<evidence type="ECO:0000313" key="9">
    <source>
        <dbReference type="EMBL" id="RNF92890.1"/>
    </source>
</evidence>
<evidence type="ECO:0000256" key="8">
    <source>
        <dbReference type="SAM" id="Phobius"/>
    </source>
</evidence>
<evidence type="ECO:0000256" key="1">
    <source>
        <dbReference type="ARBA" id="ARBA00004141"/>
    </source>
</evidence>
<dbReference type="AlphaFoldDB" id="A0A3M8TP41"/>
<keyword evidence="10" id="KW-1185">Reference proteome</keyword>
<dbReference type="PANTHER" id="PTHR43829">
    <property type="entry name" value="AQUAPORIN OR AQUAGLYCEROPORIN RELATED"/>
    <property type="match status" value="1"/>
</dbReference>